<dbReference type="Proteomes" id="UP000222168">
    <property type="component" value="Unassembled WGS sequence"/>
</dbReference>
<reference evidence="1 2" key="1">
    <citation type="journal article" date="2017" name="Nat. Microbiol.">
        <title>Natural product diversity associated with the nematode symbionts Photorhabdus and Xenorhabdus.</title>
        <authorList>
            <person name="Tobias N.J."/>
            <person name="Wolff H."/>
            <person name="Djahanschiri B."/>
            <person name="Grundmann F."/>
            <person name="Kronenwerth M."/>
            <person name="Shi Y.M."/>
            <person name="Simonyi S."/>
            <person name="Grun P."/>
            <person name="Shapiro-Ilan D."/>
            <person name="Pidot S.J."/>
            <person name="Stinear T.P."/>
            <person name="Ebersberger I."/>
            <person name="Bode H.B."/>
        </authorList>
    </citation>
    <scope>NUCLEOTIDE SEQUENCE [LARGE SCALE GENOMIC DNA]</scope>
    <source>
        <strain evidence="1 2">DSM 22670</strain>
    </source>
</reference>
<keyword evidence="2" id="KW-1185">Reference proteome</keyword>
<evidence type="ECO:0000313" key="2">
    <source>
        <dbReference type="Proteomes" id="UP000222168"/>
    </source>
</evidence>
<comment type="caution">
    <text evidence="1">The sequence shown here is derived from an EMBL/GenBank/DDBJ whole genome shotgun (WGS) entry which is preliminary data.</text>
</comment>
<protein>
    <submittedName>
        <fullName evidence="1">Uncharacterized protein</fullName>
    </submittedName>
</protein>
<gene>
    <name evidence="1" type="ORF">Xish_02830</name>
</gene>
<sequence length="44" mass="5549">MMRVKYFFDKNQKDDIDLFHDKQVNIFTCFVFNITLILHYRYNN</sequence>
<proteinExistence type="predicted"/>
<organism evidence="1 2">
    <name type="scientific">Xenorhabdus ishibashii</name>
    <dbReference type="NCBI Taxonomy" id="1034471"/>
    <lineage>
        <taxon>Bacteria</taxon>
        <taxon>Pseudomonadati</taxon>
        <taxon>Pseudomonadota</taxon>
        <taxon>Gammaproteobacteria</taxon>
        <taxon>Enterobacterales</taxon>
        <taxon>Morganellaceae</taxon>
        <taxon>Xenorhabdus</taxon>
    </lineage>
</organism>
<name>A0A2D0KJS5_9GAMM</name>
<accession>A0A2D0KJS5</accession>
<dbReference type="EMBL" id="NJAK01000001">
    <property type="protein sequence ID" value="PHM63565.1"/>
    <property type="molecule type" value="Genomic_DNA"/>
</dbReference>
<dbReference type="AlphaFoldDB" id="A0A2D0KJS5"/>
<evidence type="ECO:0000313" key="1">
    <source>
        <dbReference type="EMBL" id="PHM63565.1"/>
    </source>
</evidence>